<keyword evidence="3" id="KW-1185">Reference proteome</keyword>
<evidence type="ECO:0000256" key="1">
    <source>
        <dbReference type="SAM" id="MobiDB-lite"/>
    </source>
</evidence>
<feature type="region of interest" description="Disordered" evidence="1">
    <location>
        <begin position="185"/>
        <end position="227"/>
    </location>
</feature>
<evidence type="ECO:0000313" key="2">
    <source>
        <dbReference type="EMBL" id="KZV57764.1"/>
    </source>
</evidence>
<protein>
    <submittedName>
        <fullName evidence="2">Uncharacterized protein</fullName>
    </submittedName>
</protein>
<dbReference type="Proteomes" id="UP000250235">
    <property type="component" value="Unassembled WGS sequence"/>
</dbReference>
<reference evidence="2 3" key="1">
    <citation type="journal article" date="2015" name="Proc. Natl. Acad. Sci. U.S.A.">
        <title>The resurrection genome of Boea hygrometrica: A blueprint for survival of dehydration.</title>
        <authorList>
            <person name="Xiao L."/>
            <person name="Yang G."/>
            <person name="Zhang L."/>
            <person name="Yang X."/>
            <person name="Zhao S."/>
            <person name="Ji Z."/>
            <person name="Zhou Q."/>
            <person name="Hu M."/>
            <person name="Wang Y."/>
            <person name="Chen M."/>
            <person name="Xu Y."/>
            <person name="Jin H."/>
            <person name="Xiao X."/>
            <person name="Hu G."/>
            <person name="Bao F."/>
            <person name="Hu Y."/>
            <person name="Wan P."/>
            <person name="Li L."/>
            <person name="Deng X."/>
            <person name="Kuang T."/>
            <person name="Xiang C."/>
            <person name="Zhu J.K."/>
            <person name="Oliver M.J."/>
            <person name="He Y."/>
        </authorList>
    </citation>
    <scope>NUCLEOTIDE SEQUENCE [LARGE SCALE GENOMIC DNA]</scope>
    <source>
        <strain evidence="3">cv. XS01</strain>
    </source>
</reference>
<gene>
    <name evidence="2" type="ORF">F511_13309</name>
</gene>
<organism evidence="2 3">
    <name type="scientific">Dorcoceras hygrometricum</name>
    <dbReference type="NCBI Taxonomy" id="472368"/>
    <lineage>
        <taxon>Eukaryota</taxon>
        <taxon>Viridiplantae</taxon>
        <taxon>Streptophyta</taxon>
        <taxon>Embryophyta</taxon>
        <taxon>Tracheophyta</taxon>
        <taxon>Spermatophyta</taxon>
        <taxon>Magnoliopsida</taxon>
        <taxon>eudicotyledons</taxon>
        <taxon>Gunneridae</taxon>
        <taxon>Pentapetalae</taxon>
        <taxon>asterids</taxon>
        <taxon>lamiids</taxon>
        <taxon>Lamiales</taxon>
        <taxon>Gesneriaceae</taxon>
        <taxon>Didymocarpoideae</taxon>
        <taxon>Trichosporeae</taxon>
        <taxon>Loxocarpinae</taxon>
        <taxon>Dorcoceras</taxon>
    </lineage>
</organism>
<sequence>MCRSNLLVEPSEAEEAGTIVKSRREREGRSLNRRIEKKFAQQKNERQISNVNSRQQISNVNSRQQISNVNSRDLIFSINLTLKKKQSVAARRYEIGIRCDQELDRNNSDVVQTRKEEEKSDVVIRRTVAGPHPEDSFVHWSGGPSTKTIEIREINWATHFLPKIDPAAKGKELLVTFERPNPFIRKAKPSHRAPYRALENGPVVKQQAPVQNKEKQAPEDQTTNNEETSTFAIVNYTQDRAEDTTNALEFSDVAHIAAQTAADSLSRSNSSFICEDLIKDSTPQFKKVFYRNLDDLLDSMNLAQTSMESFIVQDMNANHQRLSDEVNTLCSQMAEVVDCLKELSDSKKE</sequence>
<name>A0A2Z7DFH6_9LAMI</name>
<accession>A0A2Z7DFH6</accession>
<dbReference type="AlphaFoldDB" id="A0A2Z7DFH6"/>
<proteinExistence type="predicted"/>
<feature type="compositionally biased region" description="Basic residues" evidence="1">
    <location>
        <begin position="185"/>
        <end position="194"/>
    </location>
</feature>
<dbReference type="EMBL" id="KQ987256">
    <property type="protein sequence ID" value="KZV57764.1"/>
    <property type="molecule type" value="Genomic_DNA"/>
</dbReference>
<evidence type="ECO:0000313" key="3">
    <source>
        <dbReference type="Proteomes" id="UP000250235"/>
    </source>
</evidence>